<dbReference type="InterPro" id="IPR008979">
    <property type="entry name" value="Galactose-bd-like_sf"/>
</dbReference>
<dbReference type="PANTHER" id="PTHR42732:SF1">
    <property type="entry name" value="BETA-MANNOSIDASE"/>
    <property type="match status" value="1"/>
</dbReference>
<evidence type="ECO:0000256" key="3">
    <source>
        <dbReference type="ARBA" id="ARBA00023295"/>
    </source>
</evidence>
<dbReference type="SUPFAM" id="SSF51445">
    <property type="entry name" value="(Trans)glycosidases"/>
    <property type="match status" value="1"/>
</dbReference>
<evidence type="ECO:0000259" key="5">
    <source>
        <dbReference type="Pfam" id="PF00703"/>
    </source>
</evidence>
<dbReference type="InterPro" id="IPR006104">
    <property type="entry name" value="Glyco_hydro_2_N"/>
</dbReference>
<evidence type="ECO:0000256" key="4">
    <source>
        <dbReference type="SAM" id="SignalP"/>
    </source>
</evidence>
<dbReference type="Gene3D" id="2.60.120.430">
    <property type="entry name" value="Galactose-binding lectin"/>
    <property type="match status" value="1"/>
</dbReference>
<dbReference type="Gene3D" id="3.20.20.80">
    <property type="entry name" value="Glycosidases"/>
    <property type="match status" value="1"/>
</dbReference>
<feature type="domain" description="Glycosyl hydrolases family 2 sugar binding" evidence="7">
    <location>
        <begin position="66"/>
        <end position="165"/>
    </location>
</feature>
<protein>
    <recommendedName>
        <fullName evidence="11">Beta-galactosidase</fullName>
    </recommendedName>
</protein>
<feature type="domain" description="Glycoside hydrolase family 2 immunoglobulin-like beta-sandwich" evidence="5">
    <location>
        <begin position="187"/>
        <end position="290"/>
    </location>
</feature>
<dbReference type="InterPro" id="IPR017853">
    <property type="entry name" value="GH"/>
</dbReference>
<evidence type="ECO:0000256" key="2">
    <source>
        <dbReference type="ARBA" id="ARBA00022801"/>
    </source>
</evidence>
<feature type="chain" id="PRO_5024365171" description="Beta-galactosidase" evidence="4">
    <location>
        <begin position="21"/>
        <end position="877"/>
    </location>
</feature>
<feature type="domain" description="Malectin" evidence="8">
    <location>
        <begin position="701"/>
        <end position="860"/>
    </location>
</feature>
<keyword evidence="10" id="KW-1185">Reference proteome</keyword>
<dbReference type="Gene3D" id="2.60.40.10">
    <property type="entry name" value="Immunoglobulins"/>
    <property type="match status" value="2"/>
</dbReference>
<evidence type="ECO:0000256" key="1">
    <source>
        <dbReference type="ARBA" id="ARBA00007401"/>
    </source>
</evidence>
<dbReference type="Proteomes" id="UP000391834">
    <property type="component" value="Unassembled WGS sequence"/>
</dbReference>
<dbReference type="Pfam" id="PF02836">
    <property type="entry name" value="Glyco_hydro_2_C"/>
    <property type="match status" value="1"/>
</dbReference>
<dbReference type="OrthoDB" id="9801077at2"/>
<keyword evidence="3" id="KW-0326">Glycosidase</keyword>
<dbReference type="SUPFAM" id="SSF49303">
    <property type="entry name" value="beta-Galactosidase/glucuronidase domain"/>
    <property type="match status" value="1"/>
</dbReference>
<dbReference type="InterPro" id="IPR021720">
    <property type="entry name" value="Malectin_dom"/>
</dbReference>
<reference evidence="9 10" key="1">
    <citation type="submission" date="2019-10" db="EMBL/GenBank/DDBJ databases">
        <title>Prolixibacter strains distinguished by the presence of nitrate reductase genes were adept at nitrate-dependent anaerobic corrosion of metallic iron and carbon steel.</title>
        <authorList>
            <person name="Iino T."/>
            <person name="Shono N."/>
            <person name="Ito K."/>
            <person name="Nakamura R."/>
            <person name="Sueoka K."/>
            <person name="Harayama S."/>
            <person name="Ohkuma M."/>
        </authorList>
    </citation>
    <scope>NUCLEOTIDE SEQUENCE [LARGE SCALE GENOMIC DNA]</scope>
    <source>
        <strain evidence="9 10">JCM 13498</strain>
    </source>
</reference>
<feature type="domain" description="Glycoside hydrolase family 2 catalytic" evidence="6">
    <location>
        <begin position="300"/>
        <end position="596"/>
    </location>
</feature>
<proteinExistence type="inferred from homology"/>
<dbReference type="Pfam" id="PF02837">
    <property type="entry name" value="Glyco_hydro_2_N"/>
    <property type="match status" value="1"/>
</dbReference>
<gene>
    <name evidence="9" type="ORF">PbJCM13498_22100</name>
</gene>
<dbReference type="Pfam" id="PF00703">
    <property type="entry name" value="Glyco_hydro_2"/>
    <property type="match status" value="1"/>
</dbReference>
<dbReference type="AlphaFoldDB" id="A0A5M4B174"/>
<name>A0A5M4B174_9BACT</name>
<feature type="signal peptide" evidence="4">
    <location>
        <begin position="1"/>
        <end position="20"/>
    </location>
</feature>
<dbReference type="InterPro" id="IPR006102">
    <property type="entry name" value="Ig-like_GH2"/>
</dbReference>
<comment type="similarity">
    <text evidence="1">Belongs to the glycosyl hydrolase 2 family.</text>
</comment>
<dbReference type="SUPFAM" id="SSF49785">
    <property type="entry name" value="Galactose-binding domain-like"/>
    <property type="match status" value="1"/>
</dbReference>
<dbReference type="Pfam" id="PF11721">
    <property type="entry name" value="Malectin"/>
    <property type="match status" value="1"/>
</dbReference>
<sequence>MSRRLLYLAFLLFLNSSVWAAPIIKTSLNSGWFFQQTDHPDSTKWEPVNVPHTWNAKDAFDDQRGYYRGTGWYRRNLYVDAGWKGQKLFLDFEGVNKIATVFINGQKVGEHKGGYTAFSFDISPYVHYGSDNDLRVEVSNAPDPQIPPLEADFTFYGGIYRDVWLKVENPIHFAFAKYATPAVYVNTPQVSAESAQVKVRGTVRNESGKTNRLLVRSEIFSPEGKLVAVLNKVFTVRRNSDRDFEMVSKPLDKPQLWSPDAPNLYTVKTTVQLYHSNSILDRVESPLGFRWFKADPNLGFFLNGKPLKLHGLNRHQDYPGLGNALPDDLHKKDFELIKKMGANFVRLAHYPQAPEVYRECDRLGLLVWSEIPVVNEITESKEFTENCLNMQREQIHQTYNHPSVVMYGYMNEVFIRLAYTKQLSDSVRNRKIKNTLKLARELDSLTRSEAPGRLTVMALHQNPIYNKTGIADIPQVIGWNLYMGWYGGKYSDLGSFLDRQHAEHPNRCIMLSEYGPGSDVRLHTDHPEVWDYSEEYQFLSHASYRSQVDERPYVMGMAAWIFADFGSEGRADAIPHINQKGLMTYNRTPKDVYHYYQVMNDKLPRVAITGTNYTNRTYVADENGKSKHEVWVFTNSGQVTLYRNGEWINSQKPVDGIVKMQVPFVSGPNKLLAVTDMAEDSLVVNVKMIPRKLTAGEFHTIRVNVGSNCNFHDELTGENWIPDQPYQPGSFGYVGGDIYHSVTWKALSTQANIKGTDDDPLYQTMREGLKSYRFDVPEGCYKVTLLFAEPNSKAGQPQLIYNLMNDRAKQESDVRSFGISMNGEQEVGHFNLARDYGALRAVKKTFVVNVDKGEVLSVQFLPEHGKTLLSGIRIEKR</sequence>
<organism evidence="9 10">
    <name type="scientific">Prolixibacter bellariivorans</name>
    <dbReference type="NCBI Taxonomy" id="314319"/>
    <lineage>
        <taxon>Bacteria</taxon>
        <taxon>Pseudomonadati</taxon>
        <taxon>Bacteroidota</taxon>
        <taxon>Bacteroidia</taxon>
        <taxon>Marinilabiliales</taxon>
        <taxon>Prolixibacteraceae</taxon>
        <taxon>Prolixibacter</taxon>
    </lineage>
</organism>
<evidence type="ECO:0000259" key="8">
    <source>
        <dbReference type="Pfam" id="PF11721"/>
    </source>
</evidence>
<evidence type="ECO:0000313" key="10">
    <source>
        <dbReference type="Proteomes" id="UP000391834"/>
    </source>
</evidence>
<evidence type="ECO:0008006" key="11">
    <source>
        <dbReference type="Google" id="ProtNLM"/>
    </source>
</evidence>
<evidence type="ECO:0000313" key="9">
    <source>
        <dbReference type="EMBL" id="GET33347.1"/>
    </source>
</evidence>
<dbReference type="InterPro" id="IPR051913">
    <property type="entry name" value="GH2_Domain-Containing"/>
</dbReference>
<evidence type="ECO:0000259" key="6">
    <source>
        <dbReference type="Pfam" id="PF02836"/>
    </source>
</evidence>
<dbReference type="PRINTS" id="PR00132">
    <property type="entry name" value="GLHYDRLASE2"/>
</dbReference>
<dbReference type="Gene3D" id="2.60.120.260">
    <property type="entry name" value="Galactose-binding domain-like"/>
    <property type="match status" value="1"/>
</dbReference>
<dbReference type="PANTHER" id="PTHR42732">
    <property type="entry name" value="BETA-GALACTOSIDASE"/>
    <property type="match status" value="1"/>
</dbReference>
<dbReference type="InterPro" id="IPR006101">
    <property type="entry name" value="Glyco_hydro_2"/>
</dbReference>
<dbReference type="InterPro" id="IPR006103">
    <property type="entry name" value="Glyco_hydro_2_cat"/>
</dbReference>
<dbReference type="GO" id="GO:0004553">
    <property type="term" value="F:hydrolase activity, hydrolyzing O-glycosyl compounds"/>
    <property type="evidence" value="ECO:0007669"/>
    <property type="project" value="InterPro"/>
</dbReference>
<evidence type="ECO:0000259" key="7">
    <source>
        <dbReference type="Pfam" id="PF02837"/>
    </source>
</evidence>
<keyword evidence="2" id="KW-0378">Hydrolase</keyword>
<dbReference type="InterPro" id="IPR036156">
    <property type="entry name" value="Beta-gal/glucu_dom_sf"/>
</dbReference>
<dbReference type="EMBL" id="BLAX01000001">
    <property type="protein sequence ID" value="GET33347.1"/>
    <property type="molecule type" value="Genomic_DNA"/>
</dbReference>
<accession>A0A5M4B174</accession>
<comment type="caution">
    <text evidence="9">The sequence shown here is derived from an EMBL/GenBank/DDBJ whole genome shotgun (WGS) entry which is preliminary data.</text>
</comment>
<dbReference type="RefSeq" id="WP_051569005.1">
    <property type="nucleotide sequence ID" value="NZ_BLAX01000001.1"/>
</dbReference>
<dbReference type="GO" id="GO:0005975">
    <property type="term" value="P:carbohydrate metabolic process"/>
    <property type="evidence" value="ECO:0007669"/>
    <property type="project" value="InterPro"/>
</dbReference>
<dbReference type="InterPro" id="IPR013783">
    <property type="entry name" value="Ig-like_fold"/>
</dbReference>
<keyword evidence="4" id="KW-0732">Signal</keyword>